<sequence length="117" mass="14095">MDKTNNVEVADIFRTYGEEYRRIHKSEMPLSHLKVMRAIEICRTRELGGHLEQCDKCEKIRISYNSCRNRHCPKCQFLRKEKWVLEVNRYLMPIQYFHLVFSVPDLLNPLILRNKKA</sequence>
<evidence type="ECO:0000313" key="2">
    <source>
        <dbReference type="EMBL" id="KKK50258.1"/>
    </source>
</evidence>
<organism evidence="2">
    <name type="scientific">marine sediment metagenome</name>
    <dbReference type="NCBI Taxonomy" id="412755"/>
    <lineage>
        <taxon>unclassified sequences</taxon>
        <taxon>metagenomes</taxon>
        <taxon>ecological metagenomes</taxon>
    </lineage>
</organism>
<dbReference type="PANTHER" id="PTHR37023:SF1">
    <property type="entry name" value="ISSOD25 TRANSPOSASE TNPA_ISSOD25"/>
    <property type="match status" value="1"/>
</dbReference>
<dbReference type="PANTHER" id="PTHR37023">
    <property type="entry name" value="TRANSPOSASE"/>
    <property type="match status" value="1"/>
</dbReference>
<accession>A0A0F8W0W3</accession>
<gene>
    <name evidence="2" type="ORF">LCGC14_3126830</name>
</gene>
<comment type="caution">
    <text evidence="2">The sequence shown here is derived from an EMBL/GenBank/DDBJ whole genome shotgun (WGS) entry which is preliminary data.</text>
</comment>
<dbReference type="InterPro" id="IPR026889">
    <property type="entry name" value="Zn_Tnp"/>
</dbReference>
<name>A0A0F8W0W3_9ZZZZ</name>
<protein>
    <recommendedName>
        <fullName evidence="1">Transposase zinc-binding domain-containing protein</fullName>
    </recommendedName>
</protein>
<reference evidence="2" key="1">
    <citation type="journal article" date="2015" name="Nature">
        <title>Complex archaea that bridge the gap between prokaryotes and eukaryotes.</title>
        <authorList>
            <person name="Spang A."/>
            <person name="Saw J.H."/>
            <person name="Jorgensen S.L."/>
            <person name="Zaremba-Niedzwiedzka K."/>
            <person name="Martijn J."/>
            <person name="Lind A.E."/>
            <person name="van Eijk R."/>
            <person name="Schleper C."/>
            <person name="Guy L."/>
            <person name="Ettema T.J."/>
        </authorList>
    </citation>
    <scope>NUCLEOTIDE SEQUENCE</scope>
</reference>
<dbReference type="EMBL" id="LAZR01068110">
    <property type="protein sequence ID" value="KKK50258.1"/>
    <property type="molecule type" value="Genomic_DNA"/>
</dbReference>
<dbReference type="AlphaFoldDB" id="A0A0F8W0W3"/>
<feature type="domain" description="Transposase zinc-binding" evidence="1">
    <location>
        <begin position="12"/>
        <end position="103"/>
    </location>
</feature>
<dbReference type="Pfam" id="PF14319">
    <property type="entry name" value="Zn_Tnp_IS91"/>
    <property type="match status" value="1"/>
</dbReference>
<evidence type="ECO:0000259" key="1">
    <source>
        <dbReference type="Pfam" id="PF14319"/>
    </source>
</evidence>
<proteinExistence type="predicted"/>